<gene>
    <name evidence="7" type="ORF">HHK36_017681</name>
</gene>
<feature type="binding site" evidence="3">
    <location>
        <position position="536"/>
    </location>
    <ligand>
        <name>ATP</name>
        <dbReference type="ChEBI" id="CHEBI:30616"/>
    </ligand>
</feature>
<dbReference type="Proteomes" id="UP000655225">
    <property type="component" value="Unassembled WGS sequence"/>
</dbReference>
<evidence type="ECO:0000313" key="7">
    <source>
        <dbReference type="EMBL" id="KAF8396069.1"/>
    </source>
</evidence>
<name>A0A834YUM9_TETSI</name>
<dbReference type="InterPro" id="IPR011009">
    <property type="entry name" value="Kinase-like_dom_sf"/>
</dbReference>
<evidence type="ECO:0000256" key="3">
    <source>
        <dbReference type="PROSITE-ProRule" id="PRU10141"/>
    </source>
</evidence>
<dbReference type="PROSITE" id="PS00107">
    <property type="entry name" value="PROTEIN_KINASE_ATP"/>
    <property type="match status" value="1"/>
</dbReference>
<accession>A0A834YUM9</accession>
<dbReference type="PROSITE" id="PS50927">
    <property type="entry name" value="BULB_LECTIN"/>
    <property type="match status" value="1"/>
</dbReference>
<keyword evidence="4" id="KW-1133">Transmembrane helix</keyword>
<dbReference type="CDD" id="cd00028">
    <property type="entry name" value="B_lectin"/>
    <property type="match status" value="1"/>
</dbReference>
<dbReference type="Gene3D" id="2.90.10.10">
    <property type="entry name" value="Bulb-type lectin domain"/>
    <property type="match status" value="2"/>
</dbReference>
<reference evidence="7 8" key="1">
    <citation type="submission" date="2020-04" db="EMBL/GenBank/DDBJ databases">
        <title>Plant Genome Project.</title>
        <authorList>
            <person name="Zhang R.-G."/>
        </authorList>
    </citation>
    <scope>NUCLEOTIDE SEQUENCE [LARGE SCALE GENOMIC DNA]</scope>
    <source>
        <strain evidence="7">YNK0</strain>
        <tissue evidence="7">Leaf</tissue>
    </source>
</reference>
<dbReference type="GO" id="GO:0005524">
    <property type="term" value="F:ATP binding"/>
    <property type="evidence" value="ECO:0007669"/>
    <property type="project" value="UniProtKB-UniRule"/>
</dbReference>
<dbReference type="InterPro" id="IPR036426">
    <property type="entry name" value="Bulb-type_lectin_dom_sf"/>
</dbReference>
<evidence type="ECO:0000313" key="8">
    <source>
        <dbReference type="Proteomes" id="UP000655225"/>
    </source>
</evidence>
<dbReference type="InterPro" id="IPR051343">
    <property type="entry name" value="G-type_lectin_kinases/EP1-like"/>
</dbReference>
<dbReference type="OrthoDB" id="1930390at2759"/>
<feature type="chain" id="PRO_5032269075" description="Bulb-type lectin domain-containing protein" evidence="5">
    <location>
        <begin position="24"/>
        <end position="693"/>
    </location>
</feature>
<keyword evidence="3" id="KW-0547">Nucleotide-binding</keyword>
<dbReference type="SMART" id="SM00108">
    <property type="entry name" value="B_lectin"/>
    <property type="match status" value="1"/>
</dbReference>
<dbReference type="AlphaFoldDB" id="A0A834YUM9"/>
<comment type="caution">
    <text evidence="7">The sequence shown here is derived from an EMBL/GenBank/DDBJ whole genome shotgun (WGS) entry which is preliminary data.</text>
</comment>
<proteinExistence type="predicted"/>
<protein>
    <recommendedName>
        <fullName evidence="6">Bulb-type lectin domain-containing protein</fullName>
    </recommendedName>
</protein>
<keyword evidence="3" id="KW-0067">ATP-binding</keyword>
<dbReference type="EMBL" id="JABCRI010000012">
    <property type="protein sequence ID" value="KAF8396069.1"/>
    <property type="molecule type" value="Genomic_DNA"/>
</dbReference>
<dbReference type="Pfam" id="PF01453">
    <property type="entry name" value="B_lectin"/>
    <property type="match status" value="1"/>
</dbReference>
<dbReference type="GO" id="GO:0004672">
    <property type="term" value="F:protein kinase activity"/>
    <property type="evidence" value="ECO:0007669"/>
    <property type="project" value="InterPro"/>
</dbReference>
<dbReference type="OMA" id="MIRRDCK"/>
<dbReference type="Gene3D" id="1.10.510.10">
    <property type="entry name" value="Transferase(Phosphotransferase) domain 1"/>
    <property type="match status" value="1"/>
</dbReference>
<dbReference type="PANTHER" id="PTHR47976:SF15">
    <property type="entry name" value="G-TYPE LECTIN S-RECEPTOR-LIKE SERINE_THREONINE-PROTEIN KINASE RLK1"/>
    <property type="match status" value="1"/>
</dbReference>
<dbReference type="PANTHER" id="PTHR47976">
    <property type="entry name" value="G-TYPE LECTIN S-RECEPTOR-LIKE SERINE/THREONINE-PROTEIN KINASE SD2-5"/>
    <property type="match status" value="1"/>
</dbReference>
<feature type="signal peptide" evidence="5">
    <location>
        <begin position="1"/>
        <end position="23"/>
    </location>
</feature>
<dbReference type="Pfam" id="PF00069">
    <property type="entry name" value="Pkinase"/>
    <property type="match status" value="1"/>
</dbReference>
<keyword evidence="4" id="KW-0812">Transmembrane</keyword>
<evidence type="ECO:0000256" key="5">
    <source>
        <dbReference type="SAM" id="SignalP"/>
    </source>
</evidence>
<dbReference type="InterPro" id="IPR000719">
    <property type="entry name" value="Prot_kinase_dom"/>
</dbReference>
<feature type="domain" description="Bulb-type lectin" evidence="6">
    <location>
        <begin position="29"/>
        <end position="147"/>
    </location>
</feature>
<keyword evidence="2 5" id="KW-0732">Signal</keyword>
<evidence type="ECO:0000259" key="6">
    <source>
        <dbReference type="PROSITE" id="PS50927"/>
    </source>
</evidence>
<dbReference type="InterPro" id="IPR001480">
    <property type="entry name" value="Bulb-type_lectin_dom"/>
</dbReference>
<feature type="transmembrane region" description="Helical" evidence="4">
    <location>
        <begin position="447"/>
        <end position="473"/>
    </location>
</feature>
<dbReference type="FunFam" id="2.90.10.10:FF:000024">
    <property type="entry name" value="Uncharacterized protein"/>
    <property type="match status" value="1"/>
</dbReference>
<dbReference type="SUPFAM" id="SSF56112">
    <property type="entry name" value="Protein kinase-like (PK-like)"/>
    <property type="match status" value="1"/>
</dbReference>
<evidence type="ECO:0000256" key="1">
    <source>
        <dbReference type="ARBA" id="ARBA00022536"/>
    </source>
</evidence>
<dbReference type="SUPFAM" id="SSF51110">
    <property type="entry name" value="alpha-D-mannose-specific plant lectins"/>
    <property type="match status" value="1"/>
</dbReference>
<dbReference type="FunFam" id="2.90.10.10:FF:000013">
    <property type="entry name" value="G-type lectin S-receptor-like serine/threonine-protein kinase LECRK1"/>
    <property type="match status" value="1"/>
</dbReference>
<keyword evidence="8" id="KW-1185">Reference proteome</keyword>
<sequence>MASDLPPLFSFLMFLPLLPFSVAQTYSNVSLNSFLSTLDDNSSWLSPSGEFAIGFHRLENQDLFLLAIWFDKIPQKTVVWYANGDNPAPRGSKIEFNGRLLLKDPQGNEIWKASSIGNDQASYAAMLDTGNFVIASRDSGYLWESFNNPTDTILPTQILEVGGMLSSRQKETNYSKGRFQLRMLPDGNLVLNPIALPTEFAYDAYYISNTLEADKMDSGYRVVFNESGYLYILRRNGNIFNLTSGNIVPIRDFYYRATLDFDGVFTQYSYPRTTNGNESWSIVWSIPDDICVNIGGGLGSGACGFNSFCVLSPEQRPTCQCPPDYSLLDPNNKFSGCKPNFMQGCDEDEPGSPEDLFEFQVLEGTNWPTSDYERLEPYTEEDCKKSCLHDCYCAVAVFGGRICWKKKLPLSNGKWSITDTGTMSLIKIRKANRPPVSNTKKKDQGTLSVLLGSSVFFNFLLLAAISLVIFFTYKRKMIRRDCKVTGASEINLCPFTYKELEEATDGFKEELGRGSFGIVYKGVMEMGSCNFVAVKKLDRVQESEKEFKTESRTRTAIRGTKGYVAAEWFRNMAITTKVDVYSFGVVLLEIICCRKSVALKTDGEERAILTDWAYDCYGEGKLDALVENDPDAMSDMGRVERLVKVAIWCIQEEPSLRPTMKKVTLMLEGIVEVPMPPCPCPFSYVSSIINVPE</sequence>
<keyword evidence="4" id="KW-0472">Membrane</keyword>
<keyword evidence="1" id="KW-0245">EGF-like domain</keyword>
<evidence type="ECO:0000256" key="4">
    <source>
        <dbReference type="SAM" id="Phobius"/>
    </source>
</evidence>
<dbReference type="InterPro" id="IPR017441">
    <property type="entry name" value="Protein_kinase_ATP_BS"/>
</dbReference>
<evidence type="ECO:0000256" key="2">
    <source>
        <dbReference type="ARBA" id="ARBA00022729"/>
    </source>
</evidence>
<organism evidence="7 8">
    <name type="scientific">Tetracentron sinense</name>
    <name type="common">Spur-leaf</name>
    <dbReference type="NCBI Taxonomy" id="13715"/>
    <lineage>
        <taxon>Eukaryota</taxon>
        <taxon>Viridiplantae</taxon>
        <taxon>Streptophyta</taxon>
        <taxon>Embryophyta</taxon>
        <taxon>Tracheophyta</taxon>
        <taxon>Spermatophyta</taxon>
        <taxon>Magnoliopsida</taxon>
        <taxon>Trochodendrales</taxon>
        <taxon>Trochodendraceae</taxon>
        <taxon>Tetracentron</taxon>
    </lineage>
</organism>